<dbReference type="Gene3D" id="3.30.930.10">
    <property type="entry name" value="Bira Bifunctional Protein, Domain 2"/>
    <property type="match status" value="1"/>
</dbReference>
<dbReference type="GO" id="GO:0009328">
    <property type="term" value="C:phenylalanine-tRNA ligase complex"/>
    <property type="evidence" value="ECO:0007669"/>
    <property type="project" value="TreeGrafter"/>
</dbReference>
<dbReference type="InterPro" id="IPR045060">
    <property type="entry name" value="Phe-tRNA-ligase_IIc_bsu"/>
</dbReference>
<name>X1QLB5_9ZZZZ</name>
<gene>
    <name evidence="2" type="ORF">S06H3_58048</name>
</gene>
<proteinExistence type="predicted"/>
<dbReference type="PANTHER" id="PTHR10947">
    <property type="entry name" value="PHENYLALANYL-TRNA SYNTHETASE BETA CHAIN AND LEUCINE-RICH REPEAT-CONTAINING PROTEIN 47"/>
    <property type="match status" value="1"/>
</dbReference>
<feature type="domain" description="FDX-ACB" evidence="1">
    <location>
        <begin position="181"/>
        <end position="217"/>
    </location>
</feature>
<dbReference type="AlphaFoldDB" id="X1QLB5"/>
<comment type="caution">
    <text evidence="2">The sequence shown here is derived from an EMBL/GenBank/DDBJ whole genome shotgun (WGS) entry which is preliminary data.</text>
</comment>
<dbReference type="PROSITE" id="PS51447">
    <property type="entry name" value="FDX_ACB"/>
    <property type="match status" value="1"/>
</dbReference>
<sequence length="217" mass="24056">IYRTSLRAGVLTTLANNQKHEEADIRLFEIGKIFLPQYPSAIALSQNAESGEGEVKQSPQDKEGLPHEKEMLCAVLSGSRRELSWHDNKELLDFFDAKGVAERLLEQLGLTSTFEPSDDEGLLLGRRADVIIGGDKVGVVGNLHSKVAQGFELSGLVCLIEMDVEKLMNKASGAKRYQPIPRFPSITRDIALVINEQVTFQETEAIIQSFPLVEKNH</sequence>
<dbReference type="GO" id="GO:0004826">
    <property type="term" value="F:phenylalanine-tRNA ligase activity"/>
    <property type="evidence" value="ECO:0007669"/>
    <property type="project" value="InterPro"/>
</dbReference>
<reference evidence="2" key="1">
    <citation type="journal article" date="2014" name="Front. Microbiol.">
        <title>High frequency of phylogenetically diverse reductive dehalogenase-homologous genes in deep subseafloor sedimentary metagenomes.</title>
        <authorList>
            <person name="Kawai M."/>
            <person name="Futagami T."/>
            <person name="Toyoda A."/>
            <person name="Takaki Y."/>
            <person name="Nishi S."/>
            <person name="Hori S."/>
            <person name="Arai W."/>
            <person name="Tsubouchi T."/>
            <person name="Morono Y."/>
            <person name="Uchiyama I."/>
            <person name="Ito T."/>
            <person name="Fujiyama A."/>
            <person name="Inagaki F."/>
            <person name="Takami H."/>
        </authorList>
    </citation>
    <scope>NUCLEOTIDE SEQUENCE</scope>
    <source>
        <strain evidence="2">Expedition CK06-06</strain>
    </source>
</reference>
<evidence type="ECO:0000259" key="1">
    <source>
        <dbReference type="PROSITE" id="PS51447"/>
    </source>
</evidence>
<dbReference type="GO" id="GO:0006432">
    <property type="term" value="P:phenylalanyl-tRNA aminoacylation"/>
    <property type="evidence" value="ECO:0007669"/>
    <property type="project" value="InterPro"/>
</dbReference>
<feature type="non-terminal residue" evidence="2">
    <location>
        <position position="217"/>
    </location>
</feature>
<dbReference type="SUPFAM" id="SSF55681">
    <property type="entry name" value="Class II aaRS and biotin synthetases"/>
    <property type="match status" value="1"/>
</dbReference>
<protein>
    <recommendedName>
        <fullName evidence="1">FDX-ACB domain-containing protein</fullName>
    </recommendedName>
</protein>
<dbReference type="PANTHER" id="PTHR10947:SF0">
    <property type="entry name" value="PHENYLALANINE--TRNA LIGASE BETA SUBUNIT"/>
    <property type="match status" value="1"/>
</dbReference>
<dbReference type="EMBL" id="BARV01037539">
    <property type="protein sequence ID" value="GAI51805.1"/>
    <property type="molecule type" value="Genomic_DNA"/>
</dbReference>
<dbReference type="InterPro" id="IPR045864">
    <property type="entry name" value="aa-tRNA-synth_II/BPL/LPL"/>
</dbReference>
<dbReference type="InterPro" id="IPR036690">
    <property type="entry name" value="Fdx_antiC-bd_sf"/>
</dbReference>
<dbReference type="InterPro" id="IPR041616">
    <property type="entry name" value="PheRS_beta_core"/>
</dbReference>
<organism evidence="2">
    <name type="scientific">marine sediment metagenome</name>
    <dbReference type="NCBI Taxonomy" id="412755"/>
    <lineage>
        <taxon>unclassified sequences</taxon>
        <taxon>metagenomes</taxon>
        <taxon>ecological metagenomes</taxon>
    </lineage>
</organism>
<dbReference type="Pfam" id="PF17759">
    <property type="entry name" value="tRNA_synthFbeta"/>
    <property type="match status" value="1"/>
</dbReference>
<evidence type="ECO:0000313" key="2">
    <source>
        <dbReference type="EMBL" id="GAI51805.1"/>
    </source>
</evidence>
<accession>X1QLB5</accession>
<feature type="non-terminal residue" evidence="2">
    <location>
        <position position="1"/>
    </location>
</feature>
<dbReference type="InterPro" id="IPR005121">
    <property type="entry name" value="Fdx_antiC-bd"/>
</dbReference>
<dbReference type="SUPFAM" id="SSF54991">
    <property type="entry name" value="Anticodon-binding domain of PheRS"/>
    <property type="match status" value="1"/>
</dbReference>